<dbReference type="EMBL" id="JABTEG010000003">
    <property type="protein sequence ID" value="KAG4305495.1"/>
    <property type="molecule type" value="Genomic_DNA"/>
</dbReference>
<gene>
    <name evidence="1" type="ORF">PORY_001051</name>
</gene>
<keyword evidence="2" id="KW-1185">Reference proteome</keyword>
<protein>
    <submittedName>
        <fullName evidence="1">Uncharacterized protein</fullName>
    </submittedName>
</protein>
<dbReference type="Proteomes" id="UP000768646">
    <property type="component" value="Unassembled WGS sequence"/>
</dbReference>
<evidence type="ECO:0000313" key="1">
    <source>
        <dbReference type="EMBL" id="KAG4305495.1"/>
    </source>
</evidence>
<sequence>MDNLSDKTIYNNELIKRIISRINDFLSISGLDIQKNIQTSIDILFQALEKYSFYGISVSFNGGKDALVTLILYIYTVYRYASQKKIILKKIPAIYIKSPYSFPEVDFFVKKCSEDYVLDLVCKPSPMKNALKEYLQDHLEIKAILIGTRRSDPGCDMLDFFNLTDPGWPSCVRVHPIINWRYSIIWEYVLINKLPQFLKGLDINYCTLYDKGYTSIGGTQDTFRNPELQIEQDEFRPAYELVDDCKERLGRKKM</sequence>
<proteinExistence type="predicted"/>
<accession>A0ACB7CDC6</accession>
<reference evidence="1 2" key="1">
    <citation type="journal article" date="2021" name="Commun. Biol.">
        <title>Genomic insights into the host specific adaptation of the Pneumocystis genus.</title>
        <authorList>
            <person name="Cisse O.H."/>
            <person name="Ma L."/>
            <person name="Dekker J.P."/>
            <person name="Khil P.P."/>
            <person name="Youn J.-H."/>
            <person name="Brenchley J.M."/>
            <person name="Blair R."/>
            <person name="Pahar B."/>
            <person name="Chabe M."/>
            <person name="Van Rompay K.K.A."/>
            <person name="Keesler R."/>
            <person name="Sukura A."/>
            <person name="Hirsch V."/>
            <person name="Kutty G."/>
            <person name="Liu Y."/>
            <person name="Peng L."/>
            <person name="Chen J."/>
            <person name="Song J."/>
            <person name="Weissenbacher-Lang C."/>
            <person name="Xu J."/>
            <person name="Upham N.S."/>
            <person name="Stajich J.E."/>
            <person name="Cuomo C.A."/>
            <person name="Cushion M.T."/>
            <person name="Kovacs J.A."/>
        </authorList>
    </citation>
    <scope>NUCLEOTIDE SEQUENCE [LARGE SCALE GENOMIC DNA]</scope>
    <source>
        <strain evidence="1 2">RABM</strain>
    </source>
</reference>
<comment type="caution">
    <text evidence="1">The sequence shown here is derived from an EMBL/GenBank/DDBJ whole genome shotgun (WGS) entry which is preliminary data.</text>
</comment>
<name>A0ACB7CDC6_9ASCO</name>
<organism evidence="1 2">
    <name type="scientific">Pneumocystis oryctolagi</name>
    <dbReference type="NCBI Taxonomy" id="42067"/>
    <lineage>
        <taxon>Eukaryota</taxon>
        <taxon>Fungi</taxon>
        <taxon>Dikarya</taxon>
        <taxon>Ascomycota</taxon>
        <taxon>Taphrinomycotina</taxon>
        <taxon>Pneumocystomycetes</taxon>
        <taxon>Pneumocystaceae</taxon>
        <taxon>Pneumocystis</taxon>
    </lineage>
</organism>
<evidence type="ECO:0000313" key="2">
    <source>
        <dbReference type="Proteomes" id="UP000768646"/>
    </source>
</evidence>